<dbReference type="EMBL" id="JARKNE010000009">
    <property type="protein sequence ID" value="KAK5804210.1"/>
    <property type="molecule type" value="Genomic_DNA"/>
</dbReference>
<evidence type="ECO:0008006" key="4">
    <source>
        <dbReference type="Google" id="ProtNLM"/>
    </source>
</evidence>
<comment type="caution">
    <text evidence="2">The sequence shown here is derived from an EMBL/GenBank/DDBJ whole genome shotgun (WGS) entry which is preliminary data.</text>
</comment>
<name>A0ABR0NSF5_GOSAR</name>
<organism evidence="2 3">
    <name type="scientific">Gossypium arboreum</name>
    <name type="common">Tree cotton</name>
    <name type="synonym">Gossypium nanking</name>
    <dbReference type="NCBI Taxonomy" id="29729"/>
    <lineage>
        <taxon>Eukaryota</taxon>
        <taxon>Viridiplantae</taxon>
        <taxon>Streptophyta</taxon>
        <taxon>Embryophyta</taxon>
        <taxon>Tracheophyta</taxon>
        <taxon>Spermatophyta</taxon>
        <taxon>Magnoliopsida</taxon>
        <taxon>eudicotyledons</taxon>
        <taxon>Gunneridae</taxon>
        <taxon>Pentapetalae</taxon>
        <taxon>rosids</taxon>
        <taxon>malvids</taxon>
        <taxon>Malvales</taxon>
        <taxon>Malvaceae</taxon>
        <taxon>Malvoideae</taxon>
        <taxon>Gossypium</taxon>
    </lineage>
</organism>
<dbReference type="PANTHER" id="PTHR31286:SF99">
    <property type="entry name" value="DUF4283 DOMAIN-CONTAINING PROTEIN"/>
    <property type="match status" value="1"/>
</dbReference>
<keyword evidence="3" id="KW-1185">Reference proteome</keyword>
<dbReference type="InterPro" id="IPR040256">
    <property type="entry name" value="At4g02000-like"/>
</dbReference>
<dbReference type="Proteomes" id="UP001358586">
    <property type="component" value="Chromosome 9"/>
</dbReference>
<sequence length="214" mass="23691">MTSVTFLMVDLMAGANSSGSNSGVGRAMKKEDFALTKGDVLTEMVEGVPSITFSNRMQEFQDENDYNKALIGGLWVIFGRYLIVRPWSLEFSTSQSGIESQAVWIRLPRLPKGYYSDCLLRVIGVKTTSPAADFNRASPVMKKSGLKQRVENKPFSPWMVVEQWKGRSRVIGKERNDSSGGAFGGSWFATLGDLKGENLGDVDGKIDDKMEDRN</sequence>
<feature type="compositionally biased region" description="Basic and acidic residues" evidence="1">
    <location>
        <begin position="194"/>
        <end position="214"/>
    </location>
</feature>
<evidence type="ECO:0000256" key="1">
    <source>
        <dbReference type="SAM" id="MobiDB-lite"/>
    </source>
</evidence>
<dbReference type="PANTHER" id="PTHR31286">
    <property type="entry name" value="GLYCINE-RICH CELL WALL STRUCTURAL PROTEIN 1.8-LIKE"/>
    <property type="match status" value="1"/>
</dbReference>
<evidence type="ECO:0000313" key="2">
    <source>
        <dbReference type="EMBL" id="KAK5804210.1"/>
    </source>
</evidence>
<proteinExistence type="predicted"/>
<protein>
    <recommendedName>
        <fullName evidence="4">DUF4283 domain-containing protein</fullName>
    </recommendedName>
</protein>
<reference evidence="2 3" key="1">
    <citation type="submission" date="2023-03" db="EMBL/GenBank/DDBJ databases">
        <title>WGS of Gossypium arboreum.</title>
        <authorList>
            <person name="Yu D."/>
        </authorList>
    </citation>
    <scope>NUCLEOTIDE SEQUENCE [LARGE SCALE GENOMIC DNA]</scope>
    <source>
        <tissue evidence="2">Leaf</tissue>
    </source>
</reference>
<evidence type="ECO:0000313" key="3">
    <source>
        <dbReference type="Proteomes" id="UP001358586"/>
    </source>
</evidence>
<gene>
    <name evidence="2" type="ORF">PVK06_031859</name>
</gene>
<accession>A0ABR0NSF5</accession>
<feature type="region of interest" description="Disordered" evidence="1">
    <location>
        <begin position="193"/>
        <end position="214"/>
    </location>
</feature>